<protein>
    <submittedName>
        <fullName evidence="1">Uncharacterized protein</fullName>
    </submittedName>
</protein>
<reference evidence="1" key="1">
    <citation type="journal article" date="2020" name="Nature">
        <title>Giant virus diversity and host interactions through global metagenomics.</title>
        <authorList>
            <person name="Schulz F."/>
            <person name="Roux S."/>
            <person name="Paez-Espino D."/>
            <person name="Jungbluth S."/>
            <person name="Walsh D.A."/>
            <person name="Denef V.J."/>
            <person name="McMahon K.D."/>
            <person name="Konstantinidis K.T."/>
            <person name="Eloe-Fadrosh E.A."/>
            <person name="Kyrpides N.C."/>
            <person name="Woyke T."/>
        </authorList>
    </citation>
    <scope>NUCLEOTIDE SEQUENCE</scope>
    <source>
        <strain evidence="1">GVMAG-S-1101169-75</strain>
    </source>
</reference>
<sequence length="255" mass="28227">MTTTPNLAKPPTTGSVTSETESRILVFKGICNFIKDLTESFGSRQKSLMLYSHLVEKTGIMHEEPIKKHVSLFYHFVKMNEEAILAKDEKQFAGYTIFYSEKVGVNLEEIFGWADREEKNAIFKHLLALLALLDPSSHAKELLKKEMENKKKKGEEVNEEKFLKNIIDKVSSEMDTEVENPMQLMTKMMTSGVFKDIVEDMNSSFSEGNLDMGKMMNTMQMIMGNLGTMMGGAGNGGGVGNSGGQGTGGGNNLLS</sequence>
<dbReference type="Pfam" id="PF19241">
    <property type="entry name" value="DUF5891"/>
    <property type="match status" value="1"/>
</dbReference>
<accession>A0A6C0K0J9</accession>
<evidence type="ECO:0000313" key="1">
    <source>
        <dbReference type="EMBL" id="QHU11575.1"/>
    </source>
</evidence>
<dbReference type="EMBL" id="MN740786">
    <property type="protein sequence ID" value="QHU11575.1"/>
    <property type="molecule type" value="Genomic_DNA"/>
</dbReference>
<name>A0A6C0K0J9_9ZZZZ</name>
<organism evidence="1">
    <name type="scientific">viral metagenome</name>
    <dbReference type="NCBI Taxonomy" id="1070528"/>
    <lineage>
        <taxon>unclassified sequences</taxon>
        <taxon>metagenomes</taxon>
        <taxon>organismal metagenomes</taxon>
    </lineage>
</organism>
<proteinExistence type="predicted"/>
<dbReference type="InterPro" id="IPR045409">
    <property type="entry name" value="DUF5891"/>
</dbReference>
<dbReference type="AlphaFoldDB" id="A0A6C0K0J9"/>